<evidence type="ECO:0000256" key="2">
    <source>
        <dbReference type="SAM" id="Phobius"/>
    </source>
</evidence>
<proteinExistence type="predicted"/>
<keyword evidence="2" id="KW-1133">Transmembrane helix</keyword>
<name>A0A1R2BR48_9CILI</name>
<gene>
    <name evidence="3" type="ORF">SteCoe_20801</name>
</gene>
<feature type="transmembrane region" description="Helical" evidence="2">
    <location>
        <begin position="364"/>
        <end position="384"/>
    </location>
</feature>
<protein>
    <submittedName>
        <fullName evidence="3">Uncharacterized protein</fullName>
    </submittedName>
</protein>
<dbReference type="EMBL" id="MPUH01000481">
    <property type="protein sequence ID" value="OMJ79248.1"/>
    <property type="molecule type" value="Genomic_DNA"/>
</dbReference>
<feature type="transmembrane region" description="Helical" evidence="2">
    <location>
        <begin position="320"/>
        <end position="344"/>
    </location>
</feature>
<accession>A0A1R2BR48</accession>
<evidence type="ECO:0000256" key="1">
    <source>
        <dbReference type="SAM" id="MobiDB-lite"/>
    </source>
</evidence>
<keyword evidence="4" id="KW-1185">Reference proteome</keyword>
<keyword evidence="2" id="KW-0812">Transmembrane</keyword>
<feature type="compositionally biased region" description="Low complexity" evidence="1">
    <location>
        <begin position="1"/>
        <end position="21"/>
    </location>
</feature>
<dbReference type="AlphaFoldDB" id="A0A1R2BR48"/>
<evidence type="ECO:0000313" key="4">
    <source>
        <dbReference type="Proteomes" id="UP000187209"/>
    </source>
</evidence>
<comment type="caution">
    <text evidence="3">The sequence shown here is derived from an EMBL/GenBank/DDBJ whole genome shotgun (WGS) entry which is preliminary data.</text>
</comment>
<reference evidence="3 4" key="1">
    <citation type="submission" date="2016-11" db="EMBL/GenBank/DDBJ databases">
        <title>The macronuclear genome of Stentor coeruleus: a giant cell with tiny introns.</title>
        <authorList>
            <person name="Slabodnick M."/>
            <person name="Ruby J.G."/>
            <person name="Reiff S.B."/>
            <person name="Swart E.C."/>
            <person name="Gosai S."/>
            <person name="Prabakaran S."/>
            <person name="Witkowska E."/>
            <person name="Larue G.E."/>
            <person name="Fisher S."/>
            <person name="Freeman R.M."/>
            <person name="Gunawardena J."/>
            <person name="Chu W."/>
            <person name="Stover N.A."/>
            <person name="Gregory B.D."/>
            <person name="Nowacki M."/>
            <person name="Derisi J."/>
            <person name="Roy S.W."/>
            <person name="Marshall W.F."/>
            <person name="Sood P."/>
        </authorList>
    </citation>
    <scope>NUCLEOTIDE SEQUENCE [LARGE SCALE GENOMIC DNA]</scope>
    <source>
        <strain evidence="3">WM001</strain>
    </source>
</reference>
<dbReference type="Proteomes" id="UP000187209">
    <property type="component" value="Unassembled WGS sequence"/>
</dbReference>
<keyword evidence="2" id="KW-0472">Membrane</keyword>
<evidence type="ECO:0000313" key="3">
    <source>
        <dbReference type="EMBL" id="OMJ79248.1"/>
    </source>
</evidence>
<organism evidence="3 4">
    <name type="scientific">Stentor coeruleus</name>
    <dbReference type="NCBI Taxonomy" id="5963"/>
    <lineage>
        <taxon>Eukaryota</taxon>
        <taxon>Sar</taxon>
        <taxon>Alveolata</taxon>
        <taxon>Ciliophora</taxon>
        <taxon>Postciliodesmatophora</taxon>
        <taxon>Heterotrichea</taxon>
        <taxon>Heterotrichida</taxon>
        <taxon>Stentoridae</taxon>
        <taxon>Stentor</taxon>
    </lineage>
</organism>
<sequence>MSSLSNSSSSNSSSSRGSSRNKTNTEESKLMDLQPKAGISIFIPPPIRTDIVSDNNSPRTINLPSIQPQQVLPPMLAPSQNSQITPPPITTSQIPPPPPIATSQIPHPPILNSQMHPLPNSSPQIPPFNQNAPHLPPLSNPPYAPPQGNIGNPPQMLPIQVFLPPPVLGSSYQTYNSQNGGYTTDHPEENPEILISNNHGPNQVSNPILGNSNLANSYISHDPSNLASSYNSAVSNRVIEPIIVSGSVDHSGQGYQSNSIFQNANNYNYNSDYPHQPHVLIQPPMIYQPPCSENQIEGTVQSSINEENLHIIKLSRLCRVLIIVRICLILIYMIPVFYILPLLLFEIIGYLGARNLKNCLNVGYTVYLSISLLVRTIIIIAFGVATRNQANGNINYSILILVLVVFIIVEFFEIVQLYFEAKLSVQVGKNHYETNGRIVHIMRTTKWFSKT</sequence>
<feature type="region of interest" description="Disordered" evidence="1">
    <location>
        <begin position="1"/>
        <end position="33"/>
    </location>
</feature>
<feature type="transmembrane region" description="Helical" evidence="2">
    <location>
        <begin position="396"/>
        <end position="419"/>
    </location>
</feature>